<feature type="compositionally biased region" description="Basic and acidic residues" evidence="8">
    <location>
        <begin position="80"/>
        <end position="93"/>
    </location>
</feature>
<keyword evidence="7" id="KW-0472">Membrane</keyword>
<dbReference type="EMBL" id="DRNB01000341">
    <property type="protein sequence ID" value="HHJ65035.1"/>
    <property type="molecule type" value="Genomic_DNA"/>
</dbReference>
<proteinExistence type="predicted"/>
<dbReference type="Proteomes" id="UP000885792">
    <property type="component" value="Unassembled WGS sequence"/>
</dbReference>
<comment type="caution">
    <text evidence="9">The sequence shown here is derived from an EMBL/GenBank/DDBJ whole genome shotgun (WGS) entry which is preliminary data.</text>
</comment>
<accession>A0A7C5Q9R5</accession>
<organism evidence="9">
    <name type="scientific">Aquifex aeolicus</name>
    <dbReference type="NCBI Taxonomy" id="63363"/>
    <lineage>
        <taxon>Bacteria</taxon>
        <taxon>Pseudomonadati</taxon>
        <taxon>Aquificota</taxon>
        <taxon>Aquificia</taxon>
        <taxon>Aquificales</taxon>
        <taxon>Aquificaceae</taxon>
        <taxon>Aquifex</taxon>
    </lineage>
</organism>
<feature type="compositionally biased region" description="Basic and acidic residues" evidence="8">
    <location>
        <begin position="101"/>
        <end position="119"/>
    </location>
</feature>
<keyword evidence="5" id="KW-1133">Transmembrane helix</keyword>
<evidence type="ECO:0000256" key="6">
    <source>
        <dbReference type="ARBA" id="ARBA00023010"/>
    </source>
</evidence>
<evidence type="ECO:0000256" key="3">
    <source>
        <dbReference type="ARBA" id="ARBA00022692"/>
    </source>
</evidence>
<evidence type="ECO:0000256" key="1">
    <source>
        <dbReference type="ARBA" id="ARBA00004167"/>
    </source>
</evidence>
<dbReference type="AlphaFoldDB" id="A0A7C5Q9R5"/>
<evidence type="ECO:0000256" key="7">
    <source>
        <dbReference type="ARBA" id="ARBA00023136"/>
    </source>
</evidence>
<feature type="region of interest" description="Disordered" evidence="8">
    <location>
        <begin position="54"/>
        <end position="119"/>
    </location>
</feature>
<gene>
    <name evidence="9" type="ORF">ENJ61_09060</name>
</gene>
<reference evidence="9" key="1">
    <citation type="journal article" date="2020" name="mSystems">
        <title>Genome- and Community-Level Interaction Insights into Carbon Utilization and Element Cycling Functions of Hydrothermarchaeota in Hydrothermal Sediment.</title>
        <authorList>
            <person name="Zhou Z."/>
            <person name="Liu Y."/>
            <person name="Xu W."/>
            <person name="Pan J."/>
            <person name="Luo Z.H."/>
            <person name="Li M."/>
        </authorList>
    </citation>
    <scope>NUCLEOTIDE SEQUENCE [LARGE SCALE GENOMIC DNA]</scope>
    <source>
        <strain evidence="9">HyVt-501</strain>
    </source>
</reference>
<evidence type="ECO:0000256" key="5">
    <source>
        <dbReference type="ARBA" id="ARBA00022989"/>
    </source>
</evidence>
<sequence>MEIQLLVVLIIAFIVLGPERMIDLAVKLGEATRKIREVWDEVRMQAYMEEVNRKIMEEEEEGDEPLPDVGDEDYNEDYLEERSERSRSPEGKPRNGRRRRSAPDDAPDRTSEGAEGKTD</sequence>
<feature type="compositionally biased region" description="Acidic residues" evidence="8">
    <location>
        <begin position="57"/>
        <end position="79"/>
    </location>
</feature>
<name>A0A7C5Q9R5_AQUAO</name>
<keyword evidence="4" id="KW-0653">Protein transport</keyword>
<evidence type="ECO:0000256" key="2">
    <source>
        <dbReference type="ARBA" id="ARBA00022448"/>
    </source>
</evidence>
<evidence type="ECO:0000256" key="8">
    <source>
        <dbReference type="SAM" id="MobiDB-lite"/>
    </source>
</evidence>
<evidence type="ECO:0000256" key="4">
    <source>
        <dbReference type="ARBA" id="ARBA00022927"/>
    </source>
</evidence>
<dbReference type="InterPro" id="IPR003369">
    <property type="entry name" value="TatA/B/E"/>
</dbReference>
<protein>
    <submittedName>
        <fullName evidence="9">Preprotein translocase subunit TatA</fullName>
    </submittedName>
</protein>
<dbReference type="Gene3D" id="1.20.5.3310">
    <property type="match status" value="1"/>
</dbReference>
<dbReference type="Pfam" id="PF02416">
    <property type="entry name" value="TatA_B_E"/>
    <property type="match status" value="1"/>
</dbReference>
<evidence type="ECO:0000313" key="9">
    <source>
        <dbReference type="EMBL" id="HHJ65035.1"/>
    </source>
</evidence>
<comment type="subcellular location">
    <subcellularLocation>
        <location evidence="1">Membrane</location>
        <topology evidence="1">Single-pass membrane protein</topology>
    </subcellularLocation>
</comment>
<keyword evidence="6" id="KW-0811">Translocation</keyword>
<keyword evidence="3" id="KW-0812">Transmembrane</keyword>
<keyword evidence="2" id="KW-0813">Transport</keyword>